<organism evidence="2">
    <name type="scientific">Cladocopium goreaui</name>
    <dbReference type="NCBI Taxonomy" id="2562237"/>
    <lineage>
        <taxon>Eukaryota</taxon>
        <taxon>Sar</taxon>
        <taxon>Alveolata</taxon>
        <taxon>Dinophyceae</taxon>
        <taxon>Suessiales</taxon>
        <taxon>Symbiodiniaceae</taxon>
        <taxon>Cladocopium</taxon>
    </lineage>
</organism>
<dbReference type="AlphaFoldDB" id="A0A9P1GPL4"/>
<keyword evidence="5" id="KW-1185">Reference proteome</keyword>
<dbReference type="EMBL" id="CAMXCT010006701">
    <property type="protein sequence ID" value="CAI4018587.1"/>
    <property type="molecule type" value="Genomic_DNA"/>
</dbReference>
<feature type="coiled-coil region" evidence="1">
    <location>
        <begin position="290"/>
        <end position="341"/>
    </location>
</feature>
<feature type="coiled-coil region" evidence="1">
    <location>
        <begin position="394"/>
        <end position="425"/>
    </location>
</feature>
<dbReference type="OrthoDB" id="48146at2759"/>
<evidence type="ECO:0000256" key="1">
    <source>
        <dbReference type="SAM" id="Coils"/>
    </source>
</evidence>
<evidence type="ECO:0000313" key="2">
    <source>
        <dbReference type="EMBL" id="CAI4018587.1"/>
    </source>
</evidence>
<comment type="caution">
    <text evidence="2">The sequence shown here is derived from an EMBL/GenBank/DDBJ whole genome shotgun (WGS) entry which is preliminary data.</text>
</comment>
<reference evidence="3" key="2">
    <citation type="submission" date="2024-04" db="EMBL/GenBank/DDBJ databases">
        <authorList>
            <person name="Chen Y."/>
            <person name="Shah S."/>
            <person name="Dougan E. K."/>
            <person name="Thang M."/>
            <person name="Chan C."/>
        </authorList>
    </citation>
    <scope>NUCLEOTIDE SEQUENCE [LARGE SCALE GENOMIC DNA]</scope>
</reference>
<dbReference type="EMBL" id="CAMXCT020006701">
    <property type="protein sequence ID" value="CAL1171962.1"/>
    <property type="molecule type" value="Genomic_DNA"/>
</dbReference>
<reference evidence="2" key="1">
    <citation type="submission" date="2022-10" db="EMBL/GenBank/DDBJ databases">
        <authorList>
            <person name="Chen Y."/>
            <person name="Dougan E. K."/>
            <person name="Chan C."/>
            <person name="Rhodes N."/>
            <person name="Thang M."/>
        </authorList>
    </citation>
    <scope>NUCLEOTIDE SEQUENCE</scope>
</reference>
<evidence type="ECO:0000313" key="4">
    <source>
        <dbReference type="EMBL" id="CAL4805899.1"/>
    </source>
</evidence>
<evidence type="ECO:0000313" key="5">
    <source>
        <dbReference type="Proteomes" id="UP001152797"/>
    </source>
</evidence>
<proteinExistence type="predicted"/>
<dbReference type="Proteomes" id="UP001152797">
    <property type="component" value="Unassembled WGS sequence"/>
</dbReference>
<evidence type="ECO:0000313" key="3">
    <source>
        <dbReference type="EMBL" id="CAL1171962.1"/>
    </source>
</evidence>
<name>A0A9P1GPL4_9DINO</name>
<dbReference type="EMBL" id="CAMXCT030006701">
    <property type="protein sequence ID" value="CAL4805899.1"/>
    <property type="molecule type" value="Genomic_DNA"/>
</dbReference>
<sequence>MLRQGFHPEIPEFGFGDPTSYRLTKEVIDATKMCGAVRHGAECFNFYFPQELDSEYLIIWDGFEGKPWSYRNSAGLLEFLLARVQDGYSFPMNPVWPVRDEGWYEVFNALVKSPDAQDCLAAWFPKESGVVEYVEKLHKLYRDGFHIFTGFDRMHRAGSTSNWLKLREFALCSELQLLESQVAEAAAGIVRGPGGADRHVRSRNDSQWPNEAIPAAMMAPAGLPLEGARLELALAQQCVQRALAKDVDDEWLCIGADDGVLSEAAELLGTARSERDAAEATLLHQRAARIELLQRLHDVTRQNAKALEKHQVELDKEADVEKQLKALCEERERETQEIREEVLAQGRRLDARNTVTSFFQVPPRDVARRHLKAHQEAEEAKVILQLKRISDSHLARAQGEQNKVEQKIENLKAKHEKKMGDLQDQWQRRKSGSKCKLHTFFTTLRFVHESMRWPTRSCLHDLRSIFRCWGTQAKA</sequence>
<accession>A0A9P1GPL4</accession>
<gene>
    <name evidence="2" type="ORF">C1SCF055_LOCUS43139</name>
</gene>
<keyword evidence="1" id="KW-0175">Coiled coil</keyword>
<protein>
    <submittedName>
        <fullName evidence="4">Reticulocyte-binding protein 2-like a</fullName>
    </submittedName>
</protein>